<evidence type="ECO:0000313" key="2">
    <source>
        <dbReference type="Proteomes" id="UP000008142"/>
    </source>
</evidence>
<accession>F0USK6</accession>
<dbReference type="AlphaFoldDB" id="F0USK6"/>
<evidence type="ECO:0000313" key="1">
    <source>
        <dbReference type="EMBL" id="EGC48883.1"/>
    </source>
</evidence>
<name>F0USK6_AJEC8</name>
<gene>
    <name evidence="1" type="ORF">HCEG_08098</name>
</gene>
<proteinExistence type="predicted"/>
<dbReference type="HOGENOM" id="CLU_1030431_0_0_1"/>
<reference evidence="2" key="1">
    <citation type="submission" date="2008-07" db="EMBL/GenBank/DDBJ databases">
        <title>Annotation of Ajellomyces capsulatus strain H88.</title>
        <authorList>
            <person name="Champion M."/>
            <person name="Cuomo C."/>
            <person name="Ma L.-J."/>
            <person name="Henn M.R."/>
            <person name="Sil A."/>
            <person name="Goldman B."/>
            <person name="Young S.K."/>
            <person name="Kodira C.D."/>
            <person name="Zeng Q."/>
            <person name="Koehrsen M."/>
            <person name="Alvarado L."/>
            <person name="Berlin A."/>
            <person name="Borenstein D."/>
            <person name="Chen Z."/>
            <person name="Engels R."/>
            <person name="Freedman E."/>
            <person name="Gellesch M."/>
            <person name="Goldberg J."/>
            <person name="Griggs A."/>
            <person name="Gujja S."/>
            <person name="Heiman D."/>
            <person name="Hepburn T."/>
            <person name="Howarth C."/>
            <person name="Jen D."/>
            <person name="Larson L."/>
            <person name="Lewis B."/>
            <person name="Mehta T."/>
            <person name="Park D."/>
            <person name="Pearson M."/>
            <person name="Roberts A."/>
            <person name="Saif S."/>
            <person name="Shea T."/>
            <person name="Shenoy N."/>
            <person name="Sisk P."/>
            <person name="Stolte C."/>
            <person name="Sykes S."/>
            <person name="Walk T."/>
            <person name="White J."/>
            <person name="Yandava C."/>
            <person name="Klein B."/>
            <person name="McEwen J.G."/>
            <person name="Puccia R."/>
            <person name="Goldman G.H."/>
            <person name="Felipe M.S."/>
            <person name="Nino-Vega G."/>
            <person name="San-Blas G."/>
            <person name="Taylor J."/>
            <person name="Mendoza L."/>
            <person name="Galagan J."/>
            <person name="Nusbaum C."/>
            <person name="Birren B."/>
        </authorList>
    </citation>
    <scope>NUCLEOTIDE SEQUENCE [LARGE SCALE GENOMIC DNA]</scope>
    <source>
        <strain evidence="2">H88</strain>
    </source>
</reference>
<organism evidence="2">
    <name type="scientific">Ajellomyces capsulatus (strain H88)</name>
    <name type="common">Darling's disease fungus</name>
    <name type="synonym">Histoplasma capsulatum</name>
    <dbReference type="NCBI Taxonomy" id="544711"/>
    <lineage>
        <taxon>Eukaryota</taxon>
        <taxon>Fungi</taxon>
        <taxon>Dikarya</taxon>
        <taxon>Ascomycota</taxon>
        <taxon>Pezizomycotina</taxon>
        <taxon>Eurotiomycetes</taxon>
        <taxon>Eurotiomycetidae</taxon>
        <taxon>Onygenales</taxon>
        <taxon>Ajellomycetaceae</taxon>
        <taxon>Histoplasma</taxon>
    </lineage>
</organism>
<sequence length="270" mass="29448">MAGGANEGSSDPCQSLATQVRVATHNHPYFGPILLRIRPAPGRRNNRTTPLRCMTLLSSGAKPSCFGTTVEDSYFPPNAFYTNLVLDDDTLRFWVLAPRAVLNHLSIGQQSDQSSREAHPRLCRHLALASSTEPTQLLLGPSNELAVGPWDVPCGTREGLVVVGSTPFFSFEERPLRGVYAATMDGRNNVSVANKEWEQWTLEAMGSASTRLSGYVDLHNVAAVAVVISVDGLEMSLCLLVAGRRTMDTVSRKSKVGRKGRKHCFTEHTP</sequence>
<dbReference type="Proteomes" id="UP000008142">
    <property type="component" value="Unassembled WGS sequence"/>
</dbReference>
<protein>
    <submittedName>
        <fullName evidence="1">Predicted protein</fullName>
    </submittedName>
</protein>
<dbReference type="EMBL" id="DS990642">
    <property type="protein sequence ID" value="EGC48883.1"/>
    <property type="molecule type" value="Genomic_DNA"/>
</dbReference>